<protein>
    <submittedName>
        <fullName evidence="1">Uncharacterized protein</fullName>
    </submittedName>
</protein>
<reference evidence="1 2" key="1">
    <citation type="submission" date="2019-01" db="EMBL/GenBank/DDBJ databases">
        <authorList>
            <person name="Brito A."/>
        </authorList>
    </citation>
    <scope>NUCLEOTIDE SEQUENCE [LARGE SCALE GENOMIC DNA]</scope>
    <source>
        <strain evidence="1">1</strain>
    </source>
</reference>
<name>A0A563W2B8_9CYAN</name>
<gene>
    <name evidence="1" type="ORF">H1P_6340012</name>
</gene>
<dbReference type="RefSeq" id="WP_144876085.1">
    <property type="nucleotide sequence ID" value="NZ_LR214367.1"/>
</dbReference>
<evidence type="ECO:0000313" key="1">
    <source>
        <dbReference type="EMBL" id="VEP17683.1"/>
    </source>
</evidence>
<organism evidence="1 2">
    <name type="scientific">Hyella patelloides LEGE 07179</name>
    <dbReference type="NCBI Taxonomy" id="945734"/>
    <lineage>
        <taxon>Bacteria</taxon>
        <taxon>Bacillati</taxon>
        <taxon>Cyanobacteriota</taxon>
        <taxon>Cyanophyceae</taxon>
        <taxon>Pleurocapsales</taxon>
        <taxon>Hyellaceae</taxon>
        <taxon>Hyella</taxon>
    </lineage>
</organism>
<accession>A0A563W2B8</accession>
<dbReference type="AlphaFoldDB" id="A0A563W2B8"/>
<proteinExistence type="predicted"/>
<keyword evidence="2" id="KW-1185">Reference proteome</keyword>
<evidence type="ECO:0000313" key="2">
    <source>
        <dbReference type="Proteomes" id="UP000320055"/>
    </source>
</evidence>
<sequence length="87" mass="10030">MATYLIEIRIKPLTYRPPTSMPEIMAFSEGEDRFHLAGAEQISDRLNVLLPEIHLNNPQLIKFKLEIKEGDEIDANSYQDFLALIKN</sequence>
<dbReference type="Proteomes" id="UP000320055">
    <property type="component" value="Unassembled WGS sequence"/>
</dbReference>
<dbReference type="EMBL" id="CAACVJ010000595">
    <property type="protein sequence ID" value="VEP17683.1"/>
    <property type="molecule type" value="Genomic_DNA"/>
</dbReference>